<dbReference type="PROSITE" id="PS51273">
    <property type="entry name" value="GATASE_TYPE_1"/>
    <property type="match status" value="1"/>
</dbReference>
<dbReference type="eggNOG" id="COG2071">
    <property type="taxonomic scope" value="Bacteria"/>
</dbReference>
<dbReference type="GO" id="GO:0005829">
    <property type="term" value="C:cytosol"/>
    <property type="evidence" value="ECO:0007669"/>
    <property type="project" value="TreeGrafter"/>
</dbReference>
<accession>E6SFS6</accession>
<dbReference type="CDD" id="cd01745">
    <property type="entry name" value="GATase1_2"/>
    <property type="match status" value="1"/>
</dbReference>
<dbReference type="Gene3D" id="3.40.50.880">
    <property type="match status" value="1"/>
</dbReference>
<sequence length="249" mass="26570">MSDTPIIGITSYVERATRGDWVDVPSALVPHSYVRKVEQAGGIAVLIPPRLDSADDDHRLVRELLRRLDGVIISGGADVAPELYEAEGHPTVQASRPDRDTTEMAIADVSGELDLPVLGICRGMQVMAVAVGGTLEQHVPERVGHDDHSPAPATYGSHPVHPVPGTRLAGLLGAEVDVPSYHHQSVVTHPGYVAAAWAPDGTLEAMEHPAALFRLAVQWHPEEGEDPRLFEALVAAARSYAAGRAEPPT</sequence>
<dbReference type="GO" id="GO:0033969">
    <property type="term" value="F:gamma-glutamyl-gamma-aminobutyrate hydrolase activity"/>
    <property type="evidence" value="ECO:0007669"/>
    <property type="project" value="TreeGrafter"/>
</dbReference>
<dbReference type="SUPFAM" id="SSF52317">
    <property type="entry name" value="Class I glutamine amidotransferase-like"/>
    <property type="match status" value="1"/>
</dbReference>
<evidence type="ECO:0000313" key="2">
    <source>
        <dbReference type="Proteomes" id="UP000008914"/>
    </source>
</evidence>
<dbReference type="GO" id="GO:0006598">
    <property type="term" value="P:polyamine catabolic process"/>
    <property type="evidence" value="ECO:0007669"/>
    <property type="project" value="TreeGrafter"/>
</dbReference>
<proteinExistence type="predicted"/>
<dbReference type="EMBL" id="CP002343">
    <property type="protein sequence ID" value="ADU48855.1"/>
    <property type="molecule type" value="Genomic_DNA"/>
</dbReference>
<dbReference type="PANTHER" id="PTHR43235:SF1">
    <property type="entry name" value="GLUTAMINE AMIDOTRANSFERASE PB2B2.05-RELATED"/>
    <property type="match status" value="1"/>
</dbReference>
<dbReference type="Pfam" id="PF07722">
    <property type="entry name" value="Peptidase_C26"/>
    <property type="match status" value="1"/>
</dbReference>
<dbReference type="InterPro" id="IPR011697">
    <property type="entry name" value="Peptidase_C26"/>
</dbReference>
<gene>
    <name evidence="1" type="ordered locus">Intca_2348</name>
</gene>
<dbReference type="InterPro" id="IPR029062">
    <property type="entry name" value="Class_I_gatase-like"/>
</dbReference>
<dbReference type="RefSeq" id="WP_013493169.1">
    <property type="nucleotide sequence ID" value="NC_014830.1"/>
</dbReference>
<evidence type="ECO:0000313" key="1">
    <source>
        <dbReference type="EMBL" id="ADU48855.1"/>
    </source>
</evidence>
<reference evidence="1 2" key="1">
    <citation type="journal article" date="2010" name="Stand. Genomic Sci.">
        <title>Complete genome sequence of Intrasporangium calvum type strain (7 KIP).</title>
        <authorList>
            <person name="Del Rio T.G."/>
            <person name="Chertkov O."/>
            <person name="Yasawong M."/>
            <person name="Lucas S."/>
            <person name="Deshpande S."/>
            <person name="Cheng J.F."/>
            <person name="Detter C."/>
            <person name="Tapia R."/>
            <person name="Han C."/>
            <person name="Goodwin L."/>
            <person name="Pitluck S."/>
            <person name="Liolios K."/>
            <person name="Ivanova N."/>
            <person name="Mavromatis K."/>
            <person name="Pati A."/>
            <person name="Chen A."/>
            <person name="Palaniappan K."/>
            <person name="Land M."/>
            <person name="Hauser L."/>
            <person name="Chang Y.J."/>
            <person name="Jeffries C.D."/>
            <person name="Rohde M."/>
            <person name="Pukall R."/>
            <person name="Sikorski J."/>
            <person name="Goker M."/>
            <person name="Woyke T."/>
            <person name="Bristow J."/>
            <person name="Eisen J.A."/>
            <person name="Markowitz V."/>
            <person name="Hugenholtz P."/>
            <person name="Kyrpides N.C."/>
            <person name="Klenk H.P."/>
            <person name="Lapidus A."/>
        </authorList>
    </citation>
    <scope>NUCLEOTIDE SEQUENCE [LARGE SCALE GENOMIC DNA]</scope>
    <source>
        <strain evidence="2">ATCC 23552 / DSM 43043 / JCM 3097 / NBRC 12989 / 7 KIP</strain>
    </source>
</reference>
<keyword evidence="2" id="KW-1185">Reference proteome</keyword>
<name>E6SFS6_INTC7</name>
<dbReference type="PANTHER" id="PTHR43235">
    <property type="entry name" value="GLUTAMINE AMIDOTRANSFERASE PB2B2.05-RELATED"/>
    <property type="match status" value="1"/>
</dbReference>
<dbReference type="InterPro" id="IPR044668">
    <property type="entry name" value="PuuD-like"/>
</dbReference>
<dbReference type="STRING" id="710696.Intca_2348"/>
<dbReference type="KEGG" id="ica:Intca_2348"/>
<dbReference type="Proteomes" id="UP000008914">
    <property type="component" value="Chromosome"/>
</dbReference>
<dbReference type="OrthoDB" id="9813383at2"/>
<dbReference type="AlphaFoldDB" id="E6SFS6"/>
<dbReference type="HOGENOM" id="CLU_030756_4_0_11"/>
<organism evidence="1 2">
    <name type="scientific">Intrasporangium calvum (strain ATCC 23552 / DSM 43043 / JCM 3097 / NBRC 12989 / NCIMB 10167 / NRRL B-3866 / 7 KIP)</name>
    <dbReference type="NCBI Taxonomy" id="710696"/>
    <lineage>
        <taxon>Bacteria</taxon>
        <taxon>Bacillati</taxon>
        <taxon>Actinomycetota</taxon>
        <taxon>Actinomycetes</taxon>
        <taxon>Micrococcales</taxon>
        <taxon>Intrasporangiaceae</taxon>
        <taxon>Intrasporangium</taxon>
    </lineage>
</organism>
<protein>
    <submittedName>
        <fullName evidence="1">Peptidase C26</fullName>
    </submittedName>
</protein>